<dbReference type="AlphaFoldDB" id="A0A1N6RKF1"/>
<dbReference type="EMBL" id="FTLW01000002">
    <property type="protein sequence ID" value="SIQ29323.1"/>
    <property type="molecule type" value="Genomic_DNA"/>
</dbReference>
<evidence type="ECO:0000313" key="2">
    <source>
        <dbReference type="EMBL" id="SIQ29323.1"/>
    </source>
</evidence>
<evidence type="ECO:0000313" key="3">
    <source>
        <dbReference type="Proteomes" id="UP000241788"/>
    </source>
</evidence>
<evidence type="ECO:0008006" key="4">
    <source>
        <dbReference type="Google" id="ProtNLM"/>
    </source>
</evidence>
<evidence type="ECO:0000256" key="1">
    <source>
        <dbReference type="SAM" id="SignalP"/>
    </source>
</evidence>
<gene>
    <name evidence="2" type="ORF">SAMN05421546_1030</name>
</gene>
<accession>A0A1N6RKF1</accession>
<keyword evidence="3" id="KW-1185">Reference proteome</keyword>
<reference evidence="3" key="1">
    <citation type="submission" date="2017-01" db="EMBL/GenBank/DDBJ databases">
        <authorList>
            <person name="Varghese N."/>
            <person name="Submissions S."/>
        </authorList>
    </citation>
    <scope>NUCLEOTIDE SEQUENCE [LARGE SCALE GENOMIC DNA]</scope>
    <source>
        <strain evidence="3">UM1</strain>
    </source>
</reference>
<feature type="signal peptide" evidence="1">
    <location>
        <begin position="1"/>
        <end position="25"/>
    </location>
</feature>
<name>A0A1N6RKF1_9GAMM</name>
<keyword evidence="1" id="KW-0732">Signal</keyword>
<dbReference type="Proteomes" id="UP000241788">
    <property type="component" value="Unassembled WGS sequence"/>
</dbReference>
<feature type="chain" id="PRO_5012703899" description="DUF4412 domain-containing protein" evidence="1">
    <location>
        <begin position="26"/>
        <end position="206"/>
    </location>
</feature>
<protein>
    <recommendedName>
        <fullName evidence="4">DUF4412 domain-containing protein</fullName>
    </recommendedName>
</protein>
<organism evidence="2 3">
    <name type="scientific">Solilutibacter tolerans</name>
    <dbReference type="NCBI Taxonomy" id="1604334"/>
    <lineage>
        <taxon>Bacteria</taxon>
        <taxon>Pseudomonadati</taxon>
        <taxon>Pseudomonadota</taxon>
        <taxon>Gammaproteobacteria</taxon>
        <taxon>Lysobacterales</taxon>
        <taxon>Lysobacteraceae</taxon>
        <taxon>Solilutibacter</taxon>
    </lineage>
</organism>
<proteinExistence type="predicted"/>
<sequence>MRRAGLGCVAFAVCVMLLTISNVQASEGKAEVWTNVLAPIAGSPAGKRIPVTVHFRDDQFALTFTGVDAREYRLLQVVAGAPLVMLDNRGGGLPLPRGKLPLFVDPATPCGGMGMMSDCRKLAEGIHSGRNAVHWAYRRANRAGPAGSDSGQMWVDSESGLLLSYTGMTLGGQEVRWQVDRVSYELQPDDLFELPEQEGSRQKRRR</sequence>